<dbReference type="AlphaFoldDB" id="A0A172XQH3"/>
<dbReference type="EMBL" id="CP015199">
    <property type="protein sequence ID" value="ANF49259.1"/>
    <property type="molecule type" value="Genomic_DNA"/>
</dbReference>
<dbReference type="Proteomes" id="UP000077824">
    <property type="component" value="Chromosome"/>
</dbReference>
<evidence type="ECO:0000313" key="2">
    <source>
        <dbReference type="Proteomes" id="UP000077824"/>
    </source>
</evidence>
<reference evidence="1 2" key="1">
    <citation type="submission" date="2016-04" db="EMBL/GenBank/DDBJ databases">
        <title>Complete Genome Sequence of Chryseobacterium sp. IHBB 10212.</title>
        <authorList>
            <person name="Pal M."/>
            <person name="Swarnkar M.K."/>
            <person name="Kaushal K."/>
            <person name="Chhibber S."/>
            <person name="Singh A.K."/>
            <person name="Gulati A."/>
        </authorList>
    </citation>
    <scope>NUCLEOTIDE SEQUENCE [LARGE SCALE GENOMIC DNA]</scope>
    <source>
        <strain evidence="1 2">IHBB 10212</strain>
    </source>
</reference>
<keyword evidence="2" id="KW-1185">Reference proteome</keyword>
<dbReference type="KEGG" id="chh:A0O34_01210"/>
<evidence type="ECO:0008006" key="3">
    <source>
        <dbReference type="Google" id="ProtNLM"/>
    </source>
</evidence>
<sequence length="132" mass="15060">MYSVPQNSLFDESLEYDLNGNISKLYRNSKGANGFAEQIDRLTYAYSGNRLSSVTDGSTNYRGYPDVSGNVISYDDNGNMTSQKDKGILNINYNYLNLPNYLEFDRQYFTRNGNVPKLVMRTISNTNSLKFK</sequence>
<name>A0A172XQH3_9FLAO</name>
<dbReference type="STRING" id="1685010.A0O34_01210"/>
<dbReference type="OrthoDB" id="2972467at2"/>
<accession>A0A172XQH3</accession>
<proteinExistence type="predicted"/>
<protein>
    <recommendedName>
        <fullName evidence="3">RHS repeat-associated core domain-containing protein</fullName>
    </recommendedName>
</protein>
<dbReference type="Gene3D" id="2.180.10.10">
    <property type="entry name" value="RHS repeat-associated core"/>
    <property type="match status" value="1"/>
</dbReference>
<dbReference type="RefSeq" id="WP_066750308.1">
    <property type="nucleotide sequence ID" value="NZ_CP015199.1"/>
</dbReference>
<gene>
    <name evidence="1" type="ORF">A0O34_01210</name>
</gene>
<organism evidence="1 2">
    <name type="scientific">Chryseobacterium glaciei</name>
    <dbReference type="NCBI Taxonomy" id="1685010"/>
    <lineage>
        <taxon>Bacteria</taxon>
        <taxon>Pseudomonadati</taxon>
        <taxon>Bacteroidota</taxon>
        <taxon>Flavobacteriia</taxon>
        <taxon>Flavobacteriales</taxon>
        <taxon>Weeksellaceae</taxon>
        <taxon>Chryseobacterium group</taxon>
        <taxon>Chryseobacterium</taxon>
    </lineage>
</organism>
<evidence type="ECO:0000313" key="1">
    <source>
        <dbReference type="EMBL" id="ANF49259.1"/>
    </source>
</evidence>